<name>A0A8T1UTW5_9STRA</name>
<dbReference type="Pfam" id="PF14681">
    <property type="entry name" value="UPRTase"/>
    <property type="match status" value="1"/>
</dbReference>
<evidence type="ECO:0000259" key="3">
    <source>
        <dbReference type="Pfam" id="PF14681"/>
    </source>
</evidence>
<gene>
    <name evidence="4" type="ORF">JG687_00004162</name>
</gene>
<dbReference type="GO" id="GO:0003677">
    <property type="term" value="F:DNA binding"/>
    <property type="evidence" value="ECO:0007669"/>
    <property type="project" value="InterPro"/>
</dbReference>
<evidence type="ECO:0000313" key="5">
    <source>
        <dbReference type="Proteomes" id="UP000688947"/>
    </source>
</evidence>
<dbReference type="Proteomes" id="UP000688947">
    <property type="component" value="Unassembled WGS sequence"/>
</dbReference>
<dbReference type="FunFam" id="1.10.10.60:FF:000753">
    <property type="match status" value="1"/>
</dbReference>
<dbReference type="EMBL" id="JAENGZ010000139">
    <property type="protein sequence ID" value="KAG6967646.1"/>
    <property type="molecule type" value="Genomic_DNA"/>
</dbReference>
<reference evidence="4" key="1">
    <citation type="submission" date="2021-01" db="EMBL/GenBank/DDBJ databases">
        <title>Phytophthora aleatoria, a newly-described species from Pinus radiata is distinct from Phytophthora cactorum isolates based on comparative genomics.</title>
        <authorList>
            <person name="Mcdougal R."/>
            <person name="Panda P."/>
            <person name="Williams N."/>
            <person name="Studholme D.J."/>
        </authorList>
    </citation>
    <scope>NUCLEOTIDE SEQUENCE</scope>
    <source>
        <strain evidence="4">NZFS 3830</strain>
    </source>
</reference>
<feature type="domain" description="Phosphoribosyltransferase" evidence="3">
    <location>
        <begin position="378"/>
        <end position="481"/>
    </location>
</feature>
<protein>
    <recommendedName>
        <fullName evidence="6">HTH psq-type domain-containing protein</fullName>
    </recommendedName>
</protein>
<evidence type="ECO:0000259" key="2">
    <source>
        <dbReference type="Pfam" id="PF04218"/>
    </source>
</evidence>
<dbReference type="InterPro" id="IPR000836">
    <property type="entry name" value="PRTase_dom"/>
</dbReference>
<accession>A0A8T1UTW5</accession>
<sequence length="483" mass="53947">MASPPYTRHVPARSVARSLVDAAAALRAQEWRGAGISSASRVSTHVAESCVPRQMPRYEEENATSYSARYTGQEKQSGVIYDREALYEELRERHRNLTERQRKAREFFAQKLQPHQRRYQGGEDTTTSEIPASYSAPKRQRVAADTRQQRQPLTETEATHLRSTYPPPPSMLPNRRLRDSEEIDTDRALTIEQQTVSPVPAPFVQVSDSRIPRSNLPPVRTGTPQSGPQEDHNAPTAPSVIEDAENDVDDEAAVMGGDAQKKQKKRVRYLRDTDRRNIIKRIENGEKQAALAREFGVTRAAICHIKKNRFEILSRYNTLVKSAQEINSADNFVGPPGVEMMVHQVRAKSVLLLMTMLRDTRSSGATFRRVAGRLIIHQFCGVAIGTEGFPFLVLFHQMEPEAPQGSIHVEAGTDRRGHRVWRLDHMDLPANIAQHKVLLFSSTCSTGNAECKAIEALCSVGCDERSISLVVILVASDGVVNIS</sequence>
<evidence type="ECO:0000313" key="4">
    <source>
        <dbReference type="EMBL" id="KAG6967646.1"/>
    </source>
</evidence>
<dbReference type="Pfam" id="PF04218">
    <property type="entry name" value="CENP-B_N"/>
    <property type="match status" value="1"/>
</dbReference>
<evidence type="ECO:0008006" key="6">
    <source>
        <dbReference type="Google" id="ProtNLM"/>
    </source>
</evidence>
<dbReference type="OrthoDB" id="10257085at2759"/>
<evidence type="ECO:0000256" key="1">
    <source>
        <dbReference type="SAM" id="MobiDB-lite"/>
    </source>
</evidence>
<feature type="domain" description="HTH psq-type" evidence="2">
    <location>
        <begin position="277"/>
        <end position="313"/>
    </location>
</feature>
<organism evidence="4 5">
    <name type="scientific">Phytophthora cactorum</name>
    <dbReference type="NCBI Taxonomy" id="29920"/>
    <lineage>
        <taxon>Eukaryota</taxon>
        <taxon>Sar</taxon>
        <taxon>Stramenopiles</taxon>
        <taxon>Oomycota</taxon>
        <taxon>Peronosporomycetes</taxon>
        <taxon>Peronosporales</taxon>
        <taxon>Peronosporaceae</taxon>
        <taxon>Phytophthora</taxon>
    </lineage>
</organism>
<comment type="caution">
    <text evidence="4">The sequence shown here is derived from an EMBL/GenBank/DDBJ whole genome shotgun (WGS) entry which is preliminary data.</text>
</comment>
<proteinExistence type="predicted"/>
<feature type="non-terminal residue" evidence="4">
    <location>
        <position position="1"/>
    </location>
</feature>
<feature type="region of interest" description="Disordered" evidence="1">
    <location>
        <begin position="192"/>
        <end position="237"/>
    </location>
</feature>
<dbReference type="InterPro" id="IPR007889">
    <property type="entry name" value="HTH_Psq"/>
</dbReference>
<dbReference type="VEuPathDB" id="FungiDB:PC110_g9055"/>
<dbReference type="AlphaFoldDB" id="A0A8T1UTW5"/>
<feature type="region of interest" description="Disordered" evidence="1">
    <location>
        <begin position="114"/>
        <end position="176"/>
    </location>
</feature>